<dbReference type="InterPro" id="IPR020846">
    <property type="entry name" value="MFS_dom"/>
</dbReference>
<feature type="transmembrane region" description="Helical" evidence="6">
    <location>
        <begin position="340"/>
        <end position="358"/>
    </location>
</feature>
<keyword evidence="2" id="KW-0813">Transport</keyword>
<dbReference type="PRINTS" id="PR01036">
    <property type="entry name" value="TCRTETB"/>
</dbReference>
<dbReference type="SUPFAM" id="SSF103473">
    <property type="entry name" value="MFS general substrate transporter"/>
    <property type="match status" value="1"/>
</dbReference>
<feature type="transmembrane region" description="Helical" evidence="6">
    <location>
        <begin position="370"/>
        <end position="392"/>
    </location>
</feature>
<feature type="domain" description="Major facilitator superfamily (MFS) profile" evidence="7">
    <location>
        <begin position="13"/>
        <end position="557"/>
    </location>
</feature>
<keyword evidence="9" id="KW-1185">Reference proteome</keyword>
<feature type="transmembrane region" description="Helical" evidence="6">
    <location>
        <begin position="171"/>
        <end position="192"/>
    </location>
</feature>
<evidence type="ECO:0000256" key="3">
    <source>
        <dbReference type="ARBA" id="ARBA00022692"/>
    </source>
</evidence>
<dbReference type="PROSITE" id="PS50850">
    <property type="entry name" value="MFS"/>
    <property type="match status" value="1"/>
</dbReference>
<accession>A0ABR7JLC9</accession>
<feature type="transmembrane region" description="Helical" evidence="6">
    <location>
        <begin position="106"/>
        <end position="128"/>
    </location>
</feature>
<evidence type="ECO:0000259" key="7">
    <source>
        <dbReference type="PROSITE" id="PS50850"/>
    </source>
</evidence>
<feature type="transmembrane region" description="Helical" evidence="6">
    <location>
        <begin position="140"/>
        <end position="165"/>
    </location>
</feature>
<feature type="transmembrane region" description="Helical" evidence="6">
    <location>
        <begin position="531"/>
        <end position="552"/>
    </location>
</feature>
<evidence type="ECO:0000256" key="6">
    <source>
        <dbReference type="SAM" id="Phobius"/>
    </source>
</evidence>
<evidence type="ECO:0000313" key="8">
    <source>
        <dbReference type="EMBL" id="MBC5995406.1"/>
    </source>
</evidence>
<reference evidence="8 9" key="1">
    <citation type="submission" date="2020-08" db="EMBL/GenBank/DDBJ databases">
        <authorList>
            <person name="Liu C."/>
            <person name="Sun Q."/>
        </authorList>
    </citation>
    <scope>NUCLEOTIDE SEQUENCE [LARGE SCALE GENOMIC DNA]</scope>
    <source>
        <strain evidence="8 9">NSJ-18</strain>
    </source>
</reference>
<feature type="transmembrane region" description="Helical" evidence="6">
    <location>
        <begin position="49"/>
        <end position="67"/>
    </location>
</feature>
<comment type="caution">
    <text evidence="8">The sequence shown here is derived from an EMBL/GenBank/DDBJ whole genome shotgun (WGS) entry which is preliminary data.</text>
</comment>
<evidence type="ECO:0000256" key="4">
    <source>
        <dbReference type="ARBA" id="ARBA00022989"/>
    </source>
</evidence>
<feature type="transmembrane region" description="Helical" evidence="6">
    <location>
        <begin position="204"/>
        <end position="223"/>
    </location>
</feature>
<feature type="transmembrane region" description="Helical" evidence="6">
    <location>
        <begin position="238"/>
        <end position="257"/>
    </location>
</feature>
<feature type="transmembrane region" description="Helical" evidence="6">
    <location>
        <begin position="311"/>
        <end position="328"/>
    </location>
</feature>
<gene>
    <name evidence="8" type="ORF">H8923_01420</name>
</gene>
<keyword evidence="5 6" id="KW-0472">Membrane</keyword>
<dbReference type="RefSeq" id="WP_153971389.1">
    <property type="nucleotide sequence ID" value="NZ_JACRWE010000001.1"/>
</dbReference>
<dbReference type="CDD" id="cd17321">
    <property type="entry name" value="MFS_MMR_MDR_like"/>
    <property type="match status" value="1"/>
</dbReference>
<dbReference type="Gene3D" id="1.20.1720.10">
    <property type="entry name" value="Multidrug resistance protein D"/>
    <property type="match status" value="1"/>
</dbReference>
<protein>
    <submittedName>
        <fullName evidence="8">MFS transporter</fullName>
    </submittedName>
</protein>
<proteinExistence type="predicted"/>
<keyword evidence="4 6" id="KW-1133">Transmembrane helix</keyword>
<evidence type="ECO:0000313" key="9">
    <source>
        <dbReference type="Proteomes" id="UP000609849"/>
    </source>
</evidence>
<dbReference type="InterPro" id="IPR036259">
    <property type="entry name" value="MFS_trans_sf"/>
</dbReference>
<evidence type="ECO:0000256" key="5">
    <source>
        <dbReference type="ARBA" id="ARBA00023136"/>
    </source>
</evidence>
<dbReference type="Proteomes" id="UP000609849">
    <property type="component" value="Unassembled WGS sequence"/>
</dbReference>
<dbReference type="PANTHER" id="PTHR42718:SF9">
    <property type="entry name" value="MAJOR FACILITATOR SUPERFAMILY MULTIDRUG TRANSPORTER MFSC"/>
    <property type="match status" value="1"/>
</dbReference>
<name>A0ABR7JLC9_9FIRM</name>
<dbReference type="Gene3D" id="1.20.1250.20">
    <property type="entry name" value="MFS general substrate transporter like domains"/>
    <property type="match status" value="1"/>
</dbReference>
<feature type="transmembrane region" description="Helical" evidence="6">
    <location>
        <begin position="277"/>
        <end position="299"/>
    </location>
</feature>
<sequence length="559" mass="60610">MNKSIKRNNTTLAMTVFLLGIFMGALDSGIISPARGVIASSLNISESASIWMVTIYTLTYAVSMPITGKLADRLGRKKIYIICIIIFTIGSLLCWVSDVLNNYNFLLVSRLIQALGGGGIMPIATAYIGASFPLEKRGTALGFVGSIYGIATVIGPTLGTAILSLAGNNNWGYLFLLNVPVSLIILLLAFRLEENKNKSKPKKMDILGAGVLSVLIATLMYALTNLQFHNFLTSIKSAHVWPFLVSALVALPLFIAIEKNAKDPILDLKFFTNSQIVITLTLSFLAGCGLMGTVFLPQFGENVLRLKSGTGGYIVTVFALFTGISAPIGGKFIDKYSVKILLLFGFSFTILGSLYQSFVTSNYPSLSNLVIGIILMGVGMGFTMGTPINYLMMSLVKPNEISIGQSTASLFRSIGVAISPNLLVNFVSQAGEELPRAINEVLPKITSIGNPITFGKTLPTEIISKFQKADVTTIYSTVRDLSNSMLIELQNAYVNNPNVNFIQMKTQYMNALEQSKSVIESTYQLTLNKGYANLFIGTAIIALIGFILSLFIKDRKKTK</sequence>
<evidence type="ECO:0000256" key="1">
    <source>
        <dbReference type="ARBA" id="ARBA00004651"/>
    </source>
</evidence>
<dbReference type="Pfam" id="PF07690">
    <property type="entry name" value="MFS_1"/>
    <property type="match status" value="1"/>
</dbReference>
<dbReference type="PANTHER" id="PTHR42718">
    <property type="entry name" value="MAJOR FACILITATOR SUPERFAMILY MULTIDRUG TRANSPORTER MFSC"/>
    <property type="match status" value="1"/>
</dbReference>
<feature type="transmembrane region" description="Helical" evidence="6">
    <location>
        <begin position="79"/>
        <end position="100"/>
    </location>
</feature>
<keyword evidence="3 6" id="KW-0812">Transmembrane</keyword>
<organism evidence="8 9">
    <name type="scientific">Romboutsia faecis</name>
    <dbReference type="NCBI Taxonomy" id="2764597"/>
    <lineage>
        <taxon>Bacteria</taxon>
        <taxon>Bacillati</taxon>
        <taxon>Bacillota</taxon>
        <taxon>Clostridia</taxon>
        <taxon>Peptostreptococcales</taxon>
        <taxon>Peptostreptococcaceae</taxon>
        <taxon>Romboutsia</taxon>
    </lineage>
</organism>
<dbReference type="InterPro" id="IPR011701">
    <property type="entry name" value="MFS"/>
</dbReference>
<dbReference type="EMBL" id="JACRWE010000001">
    <property type="protein sequence ID" value="MBC5995406.1"/>
    <property type="molecule type" value="Genomic_DNA"/>
</dbReference>
<comment type="subcellular location">
    <subcellularLocation>
        <location evidence="1">Cell membrane</location>
        <topology evidence="1">Multi-pass membrane protein</topology>
    </subcellularLocation>
</comment>
<evidence type="ECO:0000256" key="2">
    <source>
        <dbReference type="ARBA" id="ARBA00022448"/>
    </source>
</evidence>